<dbReference type="Gene3D" id="3.10.450.50">
    <property type="match status" value="1"/>
</dbReference>
<dbReference type="Proteomes" id="UP000582231">
    <property type="component" value="Unassembled WGS sequence"/>
</dbReference>
<accession>A0A852RHK5</accession>
<reference evidence="2 3" key="1">
    <citation type="submission" date="2020-07" db="EMBL/GenBank/DDBJ databases">
        <title>Sequencing the genomes of 1000 actinobacteria strains.</title>
        <authorList>
            <person name="Klenk H.-P."/>
        </authorList>
    </citation>
    <scope>NUCLEOTIDE SEQUENCE [LARGE SCALE GENOMIC DNA]</scope>
    <source>
        <strain evidence="2 3">DSM 19082</strain>
    </source>
</reference>
<dbReference type="EMBL" id="JACCBF010000001">
    <property type="protein sequence ID" value="NYD28826.1"/>
    <property type="molecule type" value="Genomic_DNA"/>
</dbReference>
<dbReference type="AlphaFoldDB" id="A0A852RHK5"/>
<dbReference type="Pfam" id="PF13577">
    <property type="entry name" value="SnoaL_4"/>
    <property type="match status" value="1"/>
</dbReference>
<name>A0A852RHK5_9ACTN</name>
<sequence length="137" mass="14945">MDDRAALIERLAEIAAAIDGRDWETIAGAFTPDAHGYGKDGGPDAIVAQMRAHLDGVGATQHLLGNHRVEVDGDRARTLTYARVHHVGAGPMAGSFYECMGEYDDRWVRHGDAWLLSRRSFEIRIGLGDFAVLRGAD</sequence>
<protein>
    <recommendedName>
        <fullName evidence="1">SnoaL-like domain-containing protein</fullName>
    </recommendedName>
</protein>
<proteinExistence type="predicted"/>
<dbReference type="RefSeq" id="WP_179725028.1">
    <property type="nucleotide sequence ID" value="NZ_BAABEF010000001.1"/>
</dbReference>
<dbReference type="SUPFAM" id="SSF54427">
    <property type="entry name" value="NTF2-like"/>
    <property type="match status" value="1"/>
</dbReference>
<evidence type="ECO:0000259" key="1">
    <source>
        <dbReference type="Pfam" id="PF13577"/>
    </source>
</evidence>
<dbReference type="InterPro" id="IPR032710">
    <property type="entry name" value="NTF2-like_dom_sf"/>
</dbReference>
<feature type="domain" description="SnoaL-like" evidence="1">
    <location>
        <begin position="2"/>
        <end position="119"/>
    </location>
</feature>
<evidence type="ECO:0000313" key="2">
    <source>
        <dbReference type="EMBL" id="NYD28826.1"/>
    </source>
</evidence>
<evidence type="ECO:0000313" key="3">
    <source>
        <dbReference type="Proteomes" id="UP000582231"/>
    </source>
</evidence>
<dbReference type="InterPro" id="IPR037401">
    <property type="entry name" value="SnoaL-like"/>
</dbReference>
<comment type="caution">
    <text evidence="2">The sequence shown here is derived from an EMBL/GenBank/DDBJ whole genome shotgun (WGS) entry which is preliminary data.</text>
</comment>
<gene>
    <name evidence="2" type="ORF">BJ958_000372</name>
</gene>
<organism evidence="2 3">
    <name type="scientific">Nocardioides kongjuensis</name>
    <dbReference type="NCBI Taxonomy" id="349522"/>
    <lineage>
        <taxon>Bacteria</taxon>
        <taxon>Bacillati</taxon>
        <taxon>Actinomycetota</taxon>
        <taxon>Actinomycetes</taxon>
        <taxon>Propionibacteriales</taxon>
        <taxon>Nocardioidaceae</taxon>
        <taxon>Nocardioides</taxon>
    </lineage>
</organism>
<keyword evidence="3" id="KW-1185">Reference proteome</keyword>